<keyword evidence="3 6" id="KW-0547">Nucleotide-binding</keyword>
<keyword evidence="5 6" id="KW-0067">ATP-binding</keyword>
<evidence type="ECO:0000259" key="8">
    <source>
        <dbReference type="PROSITE" id="PS50011"/>
    </source>
</evidence>
<comment type="caution">
    <text evidence="9">The sequence shown here is derived from an EMBL/GenBank/DDBJ whole genome shotgun (WGS) entry which is preliminary data.</text>
</comment>
<evidence type="ECO:0000256" key="6">
    <source>
        <dbReference type="PROSITE-ProRule" id="PRU10141"/>
    </source>
</evidence>
<evidence type="ECO:0000256" key="1">
    <source>
        <dbReference type="ARBA" id="ARBA00022527"/>
    </source>
</evidence>
<feature type="domain" description="Protein kinase" evidence="8">
    <location>
        <begin position="233"/>
        <end position="545"/>
    </location>
</feature>
<dbReference type="InterPro" id="IPR017441">
    <property type="entry name" value="Protein_kinase_ATP_BS"/>
</dbReference>
<dbReference type="PANTHER" id="PTHR24058:SF28">
    <property type="entry name" value="SERINE_THREONINE-PROTEIN KINASE MINIBRAIN"/>
    <property type="match status" value="1"/>
</dbReference>
<dbReference type="GO" id="GO:0005524">
    <property type="term" value="F:ATP binding"/>
    <property type="evidence" value="ECO:0007669"/>
    <property type="project" value="UniProtKB-UniRule"/>
</dbReference>
<feature type="compositionally biased region" description="Basic and acidic residues" evidence="7">
    <location>
        <begin position="1"/>
        <end position="13"/>
    </location>
</feature>
<evidence type="ECO:0000256" key="4">
    <source>
        <dbReference type="ARBA" id="ARBA00022777"/>
    </source>
</evidence>
<keyword evidence="4 9" id="KW-0418">Kinase</keyword>
<dbReference type="Pfam" id="PF00069">
    <property type="entry name" value="Pkinase"/>
    <property type="match status" value="1"/>
</dbReference>
<dbReference type="GO" id="GO:0004674">
    <property type="term" value="F:protein serine/threonine kinase activity"/>
    <property type="evidence" value="ECO:0007669"/>
    <property type="project" value="UniProtKB-KW"/>
</dbReference>
<dbReference type="PANTHER" id="PTHR24058">
    <property type="entry name" value="DUAL SPECIFICITY PROTEIN KINASE"/>
    <property type="match status" value="1"/>
</dbReference>
<evidence type="ECO:0000256" key="5">
    <source>
        <dbReference type="ARBA" id="ARBA00022840"/>
    </source>
</evidence>
<dbReference type="EMBL" id="BLLK01000046">
    <property type="protein sequence ID" value="GFH52893.1"/>
    <property type="molecule type" value="Genomic_DNA"/>
</dbReference>
<evidence type="ECO:0000313" key="9">
    <source>
        <dbReference type="EMBL" id="GFH52893.1"/>
    </source>
</evidence>
<reference evidence="9 10" key="1">
    <citation type="journal article" date="2021" name="Sci. Rep.">
        <title>The genome of the diatom Chaetoceros tenuissimus carries an ancient integrated fragment of an extant virus.</title>
        <authorList>
            <person name="Hongo Y."/>
            <person name="Kimura K."/>
            <person name="Takaki Y."/>
            <person name="Yoshida Y."/>
            <person name="Baba S."/>
            <person name="Kobayashi G."/>
            <person name="Nagasaki K."/>
            <person name="Hano T."/>
            <person name="Tomaru Y."/>
        </authorList>
    </citation>
    <scope>NUCLEOTIDE SEQUENCE [LARGE SCALE GENOMIC DNA]</scope>
    <source>
        <strain evidence="9 10">NIES-3715</strain>
    </source>
</reference>
<dbReference type="PROSITE" id="PS00108">
    <property type="entry name" value="PROTEIN_KINASE_ST"/>
    <property type="match status" value="1"/>
</dbReference>
<evidence type="ECO:0000256" key="7">
    <source>
        <dbReference type="SAM" id="MobiDB-lite"/>
    </source>
</evidence>
<dbReference type="PROSITE" id="PS00107">
    <property type="entry name" value="PROTEIN_KINASE_ATP"/>
    <property type="match status" value="1"/>
</dbReference>
<dbReference type="SUPFAM" id="SSF56112">
    <property type="entry name" value="Protein kinase-like (PK-like)"/>
    <property type="match status" value="1"/>
</dbReference>
<dbReference type="InterPro" id="IPR011009">
    <property type="entry name" value="Kinase-like_dom_sf"/>
</dbReference>
<feature type="region of interest" description="Disordered" evidence="7">
    <location>
        <begin position="1"/>
        <end position="27"/>
    </location>
</feature>
<keyword evidence="1" id="KW-0723">Serine/threonine-protein kinase</keyword>
<accession>A0AAD3H7I9</accession>
<keyword evidence="2" id="KW-0808">Transferase</keyword>
<dbReference type="InterPro" id="IPR050494">
    <property type="entry name" value="Ser_Thr_dual-spec_kinase"/>
</dbReference>
<protein>
    <submittedName>
        <fullName evidence="9">Dual specificity tyrosine-phosphorylation-regulated kinase 1</fullName>
    </submittedName>
</protein>
<dbReference type="Proteomes" id="UP001054902">
    <property type="component" value="Unassembled WGS sequence"/>
</dbReference>
<dbReference type="Gene3D" id="3.30.200.20">
    <property type="entry name" value="Phosphorylase Kinase, domain 1"/>
    <property type="match status" value="1"/>
</dbReference>
<evidence type="ECO:0000256" key="3">
    <source>
        <dbReference type="ARBA" id="ARBA00022741"/>
    </source>
</evidence>
<proteinExistence type="predicted"/>
<keyword evidence="10" id="KW-1185">Reference proteome</keyword>
<sequence>MDNSDSRINEEQPSRAGRHRRQNNEEGLIQNNREIIYQQPPVQQQMAASVDQMYRLPHGVNPQQQPSRQQAPQNMYQQYMGQQPPPQVPQQRYMPAGVNNYGMGGNDFGGQNYAELAQMQQQPPQLPYQQQIQQQAPQQFAPAPIHNAARRHVNDRPVVRLSVHLIDTYRRINETYYENRRRREAAARAASEAEAAEELGRNQAGHGGVHNHGFDDENYDYILRPGEVIEGRYKVRERIGRGSFGQVVLAFDEHDGCNVAIKIIKSRRPFLLQARTEIDLLTHLNEQDPGDTNNIVRLLTHFMHRNHQCLVFEMLSLNLYELLRNTQFNGVSLNLIRKFAKQISKALRFLASPSVDVIHCDLKPENILLRHPKRSGIKVIDFGSSCRSNNQMYTYIQSRFYRSPEVLLGLPYSTAIDTWSLGCILVEMKTGEPLFSGSNQFDQIKKIVQILGMMPDDIIENMRDQQRNQFFERDLENRWTMRVTDAQREPVVPSTNPRESIREILRRSDESYGNYETFVDLIYRMLAYRPQDRISPADIQQHPFIIAGEQPQPR</sequence>
<evidence type="ECO:0000313" key="10">
    <source>
        <dbReference type="Proteomes" id="UP001054902"/>
    </source>
</evidence>
<dbReference type="InterPro" id="IPR008271">
    <property type="entry name" value="Ser/Thr_kinase_AS"/>
</dbReference>
<dbReference type="PROSITE" id="PS50011">
    <property type="entry name" value="PROTEIN_KINASE_DOM"/>
    <property type="match status" value="1"/>
</dbReference>
<dbReference type="Gene3D" id="1.10.510.10">
    <property type="entry name" value="Transferase(Phosphotransferase) domain 1"/>
    <property type="match status" value="1"/>
</dbReference>
<organism evidence="9 10">
    <name type="scientific">Chaetoceros tenuissimus</name>
    <dbReference type="NCBI Taxonomy" id="426638"/>
    <lineage>
        <taxon>Eukaryota</taxon>
        <taxon>Sar</taxon>
        <taxon>Stramenopiles</taxon>
        <taxon>Ochrophyta</taxon>
        <taxon>Bacillariophyta</taxon>
        <taxon>Coscinodiscophyceae</taxon>
        <taxon>Chaetocerotophycidae</taxon>
        <taxon>Chaetocerotales</taxon>
        <taxon>Chaetocerotaceae</taxon>
        <taxon>Chaetoceros</taxon>
    </lineage>
</organism>
<dbReference type="AlphaFoldDB" id="A0AAD3H7I9"/>
<dbReference type="SMART" id="SM00220">
    <property type="entry name" value="S_TKc"/>
    <property type="match status" value="1"/>
</dbReference>
<name>A0AAD3H7I9_9STRA</name>
<evidence type="ECO:0000256" key="2">
    <source>
        <dbReference type="ARBA" id="ARBA00022679"/>
    </source>
</evidence>
<feature type="binding site" evidence="6">
    <location>
        <position position="262"/>
    </location>
    <ligand>
        <name>ATP</name>
        <dbReference type="ChEBI" id="CHEBI:30616"/>
    </ligand>
</feature>
<dbReference type="InterPro" id="IPR000719">
    <property type="entry name" value="Prot_kinase_dom"/>
</dbReference>
<gene>
    <name evidence="9" type="ORF">CTEN210_09369</name>
</gene>